<dbReference type="EMBL" id="FNAH01000022">
    <property type="protein sequence ID" value="SDE99708.1"/>
    <property type="molecule type" value="Genomic_DNA"/>
</dbReference>
<organism evidence="1 2">
    <name type="scientific">Paracoccus isoporae</name>
    <dbReference type="NCBI Taxonomy" id="591205"/>
    <lineage>
        <taxon>Bacteria</taxon>
        <taxon>Pseudomonadati</taxon>
        <taxon>Pseudomonadota</taxon>
        <taxon>Alphaproteobacteria</taxon>
        <taxon>Rhodobacterales</taxon>
        <taxon>Paracoccaceae</taxon>
        <taxon>Paracoccus</taxon>
    </lineage>
</organism>
<evidence type="ECO:0000313" key="2">
    <source>
        <dbReference type="Proteomes" id="UP000199344"/>
    </source>
</evidence>
<reference evidence="1 2" key="1">
    <citation type="submission" date="2016-10" db="EMBL/GenBank/DDBJ databases">
        <authorList>
            <person name="de Groot N.N."/>
        </authorList>
    </citation>
    <scope>NUCLEOTIDE SEQUENCE [LARGE SCALE GENOMIC DNA]</scope>
    <source>
        <strain evidence="1 2">DSM 22220</strain>
    </source>
</reference>
<sequence length="69" mass="7879">MFGAEVHANYLNSRGSNQKSCRRMPNVRAILHTPLETRNLVDEFDRNAMAPGRHGVHLSQFDKRDDAQT</sequence>
<name>A0A1G7HH32_9RHOB</name>
<gene>
    <name evidence="1" type="ORF">SAMN05421538_1225</name>
</gene>
<proteinExistence type="predicted"/>
<protein>
    <submittedName>
        <fullName evidence="1">Uncharacterized protein</fullName>
    </submittedName>
</protein>
<dbReference type="AlphaFoldDB" id="A0A1G7HH32"/>
<evidence type="ECO:0000313" key="1">
    <source>
        <dbReference type="EMBL" id="SDE99708.1"/>
    </source>
</evidence>
<keyword evidence="2" id="KW-1185">Reference proteome</keyword>
<accession>A0A1G7HH32</accession>
<dbReference type="Proteomes" id="UP000199344">
    <property type="component" value="Unassembled WGS sequence"/>
</dbReference>